<reference evidence="2" key="2">
    <citation type="journal article" date="2009" name="Genome Res.">
        <title>Comparative genomic analyses of the human fungal pathogens Coccidioides and their relatives.</title>
        <authorList>
            <person name="Sharpton T.J."/>
            <person name="Stajich J.E."/>
            <person name="Rounsley S.D."/>
            <person name="Gardner M.J."/>
            <person name="Wortman J.R."/>
            <person name="Jordar V.S."/>
            <person name="Maiti R."/>
            <person name="Kodira C.D."/>
            <person name="Neafsey D.E."/>
            <person name="Zeng Q."/>
            <person name="Hung C.-Y."/>
            <person name="McMahan C."/>
            <person name="Muszewska A."/>
            <person name="Grynberg M."/>
            <person name="Mandel M.A."/>
            <person name="Kellner E.M."/>
            <person name="Barker B.M."/>
            <person name="Galgiani J.N."/>
            <person name="Orbach M.J."/>
            <person name="Kirkland T.N."/>
            <person name="Cole G.T."/>
            <person name="Henn M.R."/>
            <person name="Birren B.W."/>
            <person name="Taylor J.W."/>
        </authorList>
    </citation>
    <scope>NUCLEOTIDE SEQUENCE [LARGE SCALE GENOMIC DNA]</scope>
    <source>
        <strain evidence="2">RMSCC 3488</strain>
    </source>
</reference>
<sequence length="173" mass="19650">MPFNKDRLYVAVYFHKDPGVYHWAFVVSPKDETDARGKTTRYHVTNKILSCDGEPKATWQYEKSLLLEADMAKLLALVLVGKVEKSGQELEDSLQKVPVVQDVPSWRCRTWTTSAMAQLAQDNILSKSSVTDWAVIETECRAYASKKEVEGRYEAITTTVATYDLMARKEILP</sequence>
<reference evidence="2" key="3">
    <citation type="journal article" date="2010" name="Genome Res.">
        <title>Population genomic sequencing of Coccidioides fungi reveals recent hybridization and transposon control.</title>
        <authorList>
            <person name="Neafsey D.E."/>
            <person name="Barker B.M."/>
            <person name="Sharpton T.J."/>
            <person name="Stajich J.E."/>
            <person name="Park D.J."/>
            <person name="Whiston E."/>
            <person name="Hung C.-Y."/>
            <person name="McMahan C."/>
            <person name="White J."/>
            <person name="Sykes S."/>
            <person name="Heiman D."/>
            <person name="Young S."/>
            <person name="Zeng Q."/>
            <person name="Abouelleil A."/>
            <person name="Aftuck L."/>
            <person name="Bessette D."/>
            <person name="Brown A."/>
            <person name="FitzGerald M."/>
            <person name="Lui A."/>
            <person name="Macdonald J.P."/>
            <person name="Priest M."/>
            <person name="Orbach M.J."/>
            <person name="Galgiani J.N."/>
            <person name="Kirkland T.N."/>
            <person name="Cole G.T."/>
            <person name="Birren B.W."/>
            <person name="Henn M.R."/>
            <person name="Taylor J.W."/>
            <person name="Rounsley S.D."/>
        </authorList>
    </citation>
    <scope>NUCLEOTIDE SEQUENCE [LARGE SCALE GENOMIC DNA]</scope>
    <source>
        <strain evidence="2">RMSCC 3488</strain>
    </source>
</reference>
<name>A0A0J6F7K2_COCPO</name>
<dbReference type="Proteomes" id="UP000054567">
    <property type="component" value="Unassembled WGS sequence"/>
</dbReference>
<dbReference type="OrthoDB" id="2679825at2759"/>
<protein>
    <submittedName>
        <fullName evidence="1">Uncharacterized protein</fullName>
    </submittedName>
</protein>
<dbReference type="InterPro" id="IPR054208">
    <property type="entry name" value="DUF6914"/>
</dbReference>
<evidence type="ECO:0000313" key="1">
    <source>
        <dbReference type="EMBL" id="KMM65275.1"/>
    </source>
</evidence>
<evidence type="ECO:0000313" key="2">
    <source>
        <dbReference type="Proteomes" id="UP000054567"/>
    </source>
</evidence>
<gene>
    <name evidence="1" type="ORF">CPAG_01626</name>
</gene>
<reference evidence="1 2" key="1">
    <citation type="submission" date="2007-06" db="EMBL/GenBank/DDBJ databases">
        <title>The Genome Sequence of Coccidioides posadasii RMSCC_3488.</title>
        <authorList>
            <consortium name="Coccidioides Genome Resources Consortium"/>
            <consortium name="The Broad Institute Genome Sequencing Platform"/>
            <person name="Henn M.R."/>
            <person name="Sykes S."/>
            <person name="Young S."/>
            <person name="Jaffe D."/>
            <person name="Berlin A."/>
            <person name="Alvarez P."/>
            <person name="Butler J."/>
            <person name="Gnerre S."/>
            <person name="Grabherr M."/>
            <person name="Mauceli E."/>
            <person name="Brockman W."/>
            <person name="Kodira C."/>
            <person name="Alvarado L."/>
            <person name="Zeng Q."/>
            <person name="Crawford M."/>
            <person name="Antoine C."/>
            <person name="Devon K."/>
            <person name="Galgiani J."/>
            <person name="Orsborn K."/>
            <person name="Lewis M.L."/>
            <person name="Nusbaum C."/>
            <person name="Galagan J."/>
            <person name="Birren B."/>
        </authorList>
    </citation>
    <scope>NUCLEOTIDE SEQUENCE [LARGE SCALE GENOMIC DNA]</scope>
    <source>
        <strain evidence="1 2">RMSCC 3488</strain>
    </source>
</reference>
<organism evidence="1 2">
    <name type="scientific">Coccidioides posadasii RMSCC 3488</name>
    <dbReference type="NCBI Taxonomy" id="454284"/>
    <lineage>
        <taxon>Eukaryota</taxon>
        <taxon>Fungi</taxon>
        <taxon>Dikarya</taxon>
        <taxon>Ascomycota</taxon>
        <taxon>Pezizomycotina</taxon>
        <taxon>Eurotiomycetes</taxon>
        <taxon>Eurotiomycetidae</taxon>
        <taxon>Onygenales</taxon>
        <taxon>Onygenaceae</taxon>
        <taxon>Coccidioides</taxon>
    </lineage>
</organism>
<dbReference type="AlphaFoldDB" id="A0A0J6F7K2"/>
<proteinExistence type="predicted"/>
<dbReference type="EMBL" id="DS268109">
    <property type="protein sequence ID" value="KMM65275.1"/>
    <property type="molecule type" value="Genomic_DNA"/>
</dbReference>
<dbReference type="VEuPathDB" id="FungiDB:CPAG_01626"/>
<accession>A0A0J6F7K2</accession>
<dbReference type="Pfam" id="PF21858">
    <property type="entry name" value="DUF6914"/>
    <property type="match status" value="1"/>
</dbReference>